<dbReference type="InterPro" id="IPR050640">
    <property type="entry name" value="Bact_2-comp_sensor_kinase"/>
</dbReference>
<dbReference type="InterPro" id="IPR003660">
    <property type="entry name" value="HAMP_dom"/>
</dbReference>
<dbReference type="EC" id="2.7.13.3" evidence="14"/>
<dbReference type="Pfam" id="PF02518">
    <property type="entry name" value="HATPase_c"/>
    <property type="match status" value="1"/>
</dbReference>
<evidence type="ECO:0000256" key="2">
    <source>
        <dbReference type="ARBA" id="ARBA00022475"/>
    </source>
</evidence>
<keyword evidence="5 12" id="KW-0812">Transmembrane</keyword>
<keyword evidence="2" id="KW-1003">Cell membrane</keyword>
<evidence type="ECO:0000256" key="1">
    <source>
        <dbReference type="ARBA" id="ARBA00004651"/>
    </source>
</evidence>
<dbReference type="RefSeq" id="WP_002577218.1">
    <property type="nucleotide sequence ID" value="NZ_CACRTF010000024.1"/>
</dbReference>
<feature type="domain" description="HAMP" evidence="13">
    <location>
        <begin position="327"/>
        <end position="379"/>
    </location>
</feature>
<evidence type="ECO:0000259" key="13">
    <source>
        <dbReference type="PROSITE" id="PS50885"/>
    </source>
</evidence>
<keyword evidence="11 12" id="KW-0472">Membrane</keyword>
<keyword evidence="8" id="KW-0067">ATP-binding</keyword>
<feature type="transmembrane region" description="Helical" evidence="12">
    <location>
        <begin position="303"/>
        <end position="325"/>
    </location>
</feature>
<dbReference type="InterPro" id="IPR003594">
    <property type="entry name" value="HATPase_dom"/>
</dbReference>
<keyword evidence="9 12" id="KW-1133">Transmembrane helix</keyword>
<evidence type="ECO:0000256" key="7">
    <source>
        <dbReference type="ARBA" id="ARBA00022777"/>
    </source>
</evidence>
<reference evidence="14" key="1">
    <citation type="submission" date="2019-11" db="EMBL/GenBank/DDBJ databases">
        <authorList>
            <person name="Feng L."/>
        </authorList>
    </citation>
    <scope>NUCLEOTIDE SEQUENCE</scope>
    <source>
        <strain evidence="14">CbolteaeLFYP116</strain>
    </source>
</reference>
<evidence type="ECO:0000256" key="9">
    <source>
        <dbReference type="ARBA" id="ARBA00022989"/>
    </source>
</evidence>
<evidence type="ECO:0000256" key="10">
    <source>
        <dbReference type="ARBA" id="ARBA00023012"/>
    </source>
</evidence>
<evidence type="ECO:0000256" key="6">
    <source>
        <dbReference type="ARBA" id="ARBA00022741"/>
    </source>
</evidence>
<organism evidence="14">
    <name type="scientific">Enterocloster bolteae</name>
    <dbReference type="NCBI Taxonomy" id="208479"/>
    <lineage>
        <taxon>Bacteria</taxon>
        <taxon>Bacillati</taxon>
        <taxon>Bacillota</taxon>
        <taxon>Clostridia</taxon>
        <taxon>Lachnospirales</taxon>
        <taxon>Lachnospiraceae</taxon>
        <taxon>Enterocloster</taxon>
    </lineage>
</organism>
<dbReference type="Gene3D" id="3.30.565.10">
    <property type="entry name" value="Histidine kinase-like ATPase, C-terminal domain"/>
    <property type="match status" value="1"/>
</dbReference>
<evidence type="ECO:0000256" key="5">
    <source>
        <dbReference type="ARBA" id="ARBA00022692"/>
    </source>
</evidence>
<dbReference type="SUPFAM" id="SSF158472">
    <property type="entry name" value="HAMP domain-like"/>
    <property type="match status" value="1"/>
</dbReference>
<dbReference type="GO" id="GO:0000155">
    <property type="term" value="F:phosphorelay sensor kinase activity"/>
    <property type="evidence" value="ECO:0007669"/>
    <property type="project" value="InterPro"/>
</dbReference>
<comment type="subcellular location">
    <subcellularLocation>
        <location evidence="1">Cell membrane</location>
        <topology evidence="1">Multi-pass membrane protein</topology>
    </subcellularLocation>
</comment>
<evidence type="ECO:0000256" key="3">
    <source>
        <dbReference type="ARBA" id="ARBA00022553"/>
    </source>
</evidence>
<evidence type="ECO:0000256" key="4">
    <source>
        <dbReference type="ARBA" id="ARBA00022679"/>
    </source>
</evidence>
<keyword evidence="4 14" id="KW-0808">Transferase</keyword>
<feature type="transmembrane region" description="Helical" evidence="12">
    <location>
        <begin position="28"/>
        <end position="49"/>
    </location>
</feature>
<dbReference type="SUPFAM" id="SSF55874">
    <property type="entry name" value="ATPase domain of HSP90 chaperone/DNA topoisomerase II/histidine kinase"/>
    <property type="match status" value="1"/>
</dbReference>
<dbReference type="PROSITE" id="PS50885">
    <property type="entry name" value="HAMP"/>
    <property type="match status" value="1"/>
</dbReference>
<name>A0A6N2XT87_9FIRM</name>
<keyword evidence="6" id="KW-0547">Nucleotide-binding</keyword>
<gene>
    <name evidence="14" type="primary">ypdA_10</name>
    <name evidence="14" type="ORF">CBLFYP116_05704</name>
</gene>
<evidence type="ECO:0000256" key="8">
    <source>
        <dbReference type="ARBA" id="ARBA00022840"/>
    </source>
</evidence>
<keyword evidence="3" id="KW-0597">Phosphoprotein</keyword>
<dbReference type="GO" id="GO:0005524">
    <property type="term" value="F:ATP binding"/>
    <property type="evidence" value="ECO:0007669"/>
    <property type="project" value="UniProtKB-KW"/>
</dbReference>
<dbReference type="SMART" id="SM00304">
    <property type="entry name" value="HAMP"/>
    <property type="match status" value="1"/>
</dbReference>
<dbReference type="Pfam" id="PF00672">
    <property type="entry name" value="HAMP"/>
    <property type="match status" value="1"/>
</dbReference>
<sequence length="611" mass="69340">MKKGFIKQKSLSVMERLMNQSLTVKISVFIYLIVIILFLFLSLFLFGIVGRASERRLSEEHSKLLRVAILMINSRQQYMIGVADYYALSPDIKNMMDTSNSGLPVTTILDESRFKTPTIIILSTVFYNAEGEAVYYTTKDTSRVPINQKNNDAFQKLASGQATYVWDYIDNNNSDFMKYDFSPKLCLWRAVRDSNDVHMIGAVAVTIDSRSLLGFDETAKQLSENLAIVNSSNQVVYNRSDIDLNEDDIRLLSNNSFGSDAGLYTAELSSGRYRVSYQAIPSTDFVAFFLYRHTPFAFGIDVVYSYILAGLFLYILSLFPSIILVSKMITKPLVSLTKSIQQFAEGQQNVKVQFKYTDEIGLLGKAFNDMVLDNERLRISEYDLRLKNKDAELSLMQAQINPHFLYNMLNAIQWQALKSGNKEIADIAYSMAQVFRISLSRGRSIISVKQELDLVSYYLSLQKYRLGKKIDYHIDFDEDVLDRQIPKLILQPLVENSIVHGMAKDSSLNLVISLSVALSEDGKLLHFVIQDNGCGIPPEILRYLPNEVIPAAAEQGQRPNKSNRFAVKNIYDRLTLVYGSDFTFRIHSEHGTSIEIILPVKEIDERSTSNA</sequence>
<dbReference type="CDD" id="cd06225">
    <property type="entry name" value="HAMP"/>
    <property type="match status" value="1"/>
</dbReference>
<accession>A0A6N2XT87</accession>
<dbReference type="InterPro" id="IPR036890">
    <property type="entry name" value="HATPase_C_sf"/>
</dbReference>
<dbReference type="PANTHER" id="PTHR34220:SF11">
    <property type="entry name" value="SENSOR PROTEIN KINASE HPTS"/>
    <property type="match status" value="1"/>
</dbReference>
<dbReference type="GeneID" id="23115518"/>
<keyword evidence="10" id="KW-0902">Two-component regulatory system</keyword>
<dbReference type="Gene3D" id="6.10.340.10">
    <property type="match status" value="1"/>
</dbReference>
<evidence type="ECO:0000313" key="14">
    <source>
        <dbReference type="EMBL" id="VYT56806.1"/>
    </source>
</evidence>
<dbReference type="Pfam" id="PF06580">
    <property type="entry name" value="His_kinase"/>
    <property type="match status" value="1"/>
</dbReference>
<evidence type="ECO:0000256" key="12">
    <source>
        <dbReference type="SAM" id="Phobius"/>
    </source>
</evidence>
<dbReference type="PANTHER" id="PTHR34220">
    <property type="entry name" value="SENSOR HISTIDINE KINASE YPDA"/>
    <property type="match status" value="1"/>
</dbReference>
<dbReference type="GO" id="GO:0005886">
    <property type="term" value="C:plasma membrane"/>
    <property type="evidence" value="ECO:0007669"/>
    <property type="project" value="UniProtKB-SubCell"/>
</dbReference>
<protein>
    <submittedName>
        <fullName evidence="14">Sensor histidine kinase YpdA</fullName>
        <ecNumber evidence="14">2.7.13.3</ecNumber>
    </submittedName>
</protein>
<evidence type="ECO:0000256" key="11">
    <source>
        <dbReference type="ARBA" id="ARBA00023136"/>
    </source>
</evidence>
<dbReference type="AlphaFoldDB" id="A0A6N2XT87"/>
<keyword evidence="7 14" id="KW-0418">Kinase</keyword>
<proteinExistence type="predicted"/>
<dbReference type="EMBL" id="CACRTF010000024">
    <property type="protein sequence ID" value="VYT56806.1"/>
    <property type="molecule type" value="Genomic_DNA"/>
</dbReference>
<dbReference type="InterPro" id="IPR010559">
    <property type="entry name" value="Sig_transdc_His_kin_internal"/>
</dbReference>